<accession>R7YQL8</accession>
<reference evidence="2" key="1">
    <citation type="submission" date="2012-06" db="EMBL/GenBank/DDBJ databases">
        <title>The genome sequence of Coniosporium apollinis CBS 100218.</title>
        <authorList>
            <consortium name="The Broad Institute Genome Sequencing Platform"/>
            <person name="Cuomo C."/>
            <person name="Gorbushina A."/>
            <person name="Noack S."/>
            <person name="Walker B."/>
            <person name="Young S.K."/>
            <person name="Zeng Q."/>
            <person name="Gargeya S."/>
            <person name="Fitzgerald M."/>
            <person name="Haas B."/>
            <person name="Abouelleil A."/>
            <person name="Alvarado L."/>
            <person name="Arachchi H.M."/>
            <person name="Berlin A.M."/>
            <person name="Chapman S.B."/>
            <person name="Goldberg J."/>
            <person name="Griggs A."/>
            <person name="Gujja S."/>
            <person name="Hansen M."/>
            <person name="Howarth C."/>
            <person name="Imamovic A."/>
            <person name="Larimer J."/>
            <person name="McCowan C."/>
            <person name="Montmayeur A."/>
            <person name="Murphy C."/>
            <person name="Neiman D."/>
            <person name="Pearson M."/>
            <person name="Priest M."/>
            <person name="Roberts A."/>
            <person name="Saif S."/>
            <person name="Shea T."/>
            <person name="Sisk P."/>
            <person name="Sykes S."/>
            <person name="Wortman J."/>
            <person name="Nusbaum C."/>
            <person name="Birren B."/>
        </authorList>
    </citation>
    <scope>NUCLEOTIDE SEQUENCE [LARGE SCALE GENOMIC DNA]</scope>
    <source>
        <strain evidence="2">CBS 100218</strain>
    </source>
</reference>
<dbReference type="OrthoDB" id="3771317at2759"/>
<dbReference type="GO" id="GO:0008237">
    <property type="term" value="F:metallopeptidase activity"/>
    <property type="evidence" value="ECO:0007669"/>
    <property type="project" value="InterPro"/>
</dbReference>
<dbReference type="InterPro" id="IPR024079">
    <property type="entry name" value="MetalloPept_cat_dom_sf"/>
</dbReference>
<name>R7YQL8_CONA1</name>
<evidence type="ECO:0008006" key="3">
    <source>
        <dbReference type="Google" id="ProtNLM"/>
    </source>
</evidence>
<gene>
    <name evidence="1" type="ORF">W97_03200</name>
</gene>
<dbReference type="GeneID" id="19900511"/>
<sequence>MGKYASRLLASTTPGPIVGDYEIVGRDFLAGLGDLDICAKADAEGYTRNIEGVEPPTRRWASAHFCPAAFHDDAADEGPAPRLIDNSCEDFNIQGRYRVTPDMAALGSIILHEMTHSNANGESVFGNNPPNQDVGGSLITDLNNGYGPINTRRIRAETPQLAKRNVDNYNGRFEDPIP</sequence>
<protein>
    <recommendedName>
        <fullName evidence="3">Lysine-specific metallo-endopeptidase domain-containing protein</fullName>
    </recommendedName>
</protein>
<dbReference type="EMBL" id="JH767566">
    <property type="protein sequence ID" value="EON63971.1"/>
    <property type="molecule type" value="Genomic_DNA"/>
</dbReference>
<proteinExistence type="predicted"/>
<dbReference type="Gene3D" id="3.40.390.10">
    <property type="entry name" value="Collagenase (Catalytic Domain)"/>
    <property type="match status" value="1"/>
</dbReference>
<dbReference type="HOGENOM" id="CLU_1510524_0_0_1"/>
<dbReference type="AlphaFoldDB" id="R7YQL8"/>
<dbReference type="Proteomes" id="UP000016924">
    <property type="component" value="Unassembled WGS sequence"/>
</dbReference>
<keyword evidence="2" id="KW-1185">Reference proteome</keyword>
<dbReference type="RefSeq" id="XP_007779288.1">
    <property type="nucleotide sequence ID" value="XM_007781098.1"/>
</dbReference>
<evidence type="ECO:0000313" key="1">
    <source>
        <dbReference type="EMBL" id="EON63971.1"/>
    </source>
</evidence>
<dbReference type="eggNOG" id="ENOG502T1QI">
    <property type="taxonomic scope" value="Eukaryota"/>
</dbReference>
<evidence type="ECO:0000313" key="2">
    <source>
        <dbReference type="Proteomes" id="UP000016924"/>
    </source>
</evidence>
<organism evidence="1 2">
    <name type="scientific">Coniosporium apollinis (strain CBS 100218)</name>
    <name type="common">Rock-inhabiting black yeast</name>
    <dbReference type="NCBI Taxonomy" id="1168221"/>
    <lineage>
        <taxon>Eukaryota</taxon>
        <taxon>Fungi</taxon>
        <taxon>Dikarya</taxon>
        <taxon>Ascomycota</taxon>
        <taxon>Pezizomycotina</taxon>
        <taxon>Dothideomycetes</taxon>
        <taxon>Dothideomycetes incertae sedis</taxon>
        <taxon>Coniosporium</taxon>
    </lineage>
</organism>